<gene>
    <name evidence="1" type="ORF">DW252_11365</name>
</gene>
<dbReference type="RefSeq" id="WP_118218569.1">
    <property type="nucleotide sequence ID" value="NZ_QRIM01000013.1"/>
</dbReference>
<name>A0A3R6IL60_9FIRM</name>
<organism evidence="1 2">
    <name type="scientific">Coprococcus comes</name>
    <dbReference type="NCBI Taxonomy" id="410072"/>
    <lineage>
        <taxon>Bacteria</taxon>
        <taxon>Bacillati</taxon>
        <taxon>Bacillota</taxon>
        <taxon>Clostridia</taxon>
        <taxon>Lachnospirales</taxon>
        <taxon>Lachnospiraceae</taxon>
        <taxon>Coprococcus</taxon>
    </lineage>
</organism>
<dbReference type="NCBIfam" id="TIGR01784">
    <property type="entry name" value="T_den_put_tspse"/>
    <property type="match status" value="1"/>
</dbReference>
<comment type="caution">
    <text evidence="1">The sequence shown here is derived from an EMBL/GenBank/DDBJ whole genome shotgun (WGS) entry which is preliminary data.</text>
</comment>
<sequence length="285" mass="33266">MNKRKEFSKLNLLDRFLFDEAMEDSENMKTVLDIILGQDIPLRLPPHSEKEIRTFPDNRQVRLDVYAWDDDDTVYDTEAQKEDTKNLPKRSRFYQAVLDSNLLPPGSVDFNKLNRAFIILIMPFDPFGKGFYKYTFRMKCEECPDLNLQDDATRIFLNCHGTHPEMVSPELIELLHYMEKSTNEVAGSCTSQKIKLLHQKVCQIRSNKKMEAKFMRAWEEREIERQKAFAEGEEAGIETGKAQGKNDLLKSQVKKKLEKKYSKEQIADMLEEDVATIETIINELQ</sequence>
<dbReference type="AlphaFoldDB" id="A0A3R6IL60"/>
<dbReference type="Pfam" id="PF12784">
    <property type="entry name" value="PDDEXK_2"/>
    <property type="match status" value="1"/>
</dbReference>
<evidence type="ECO:0000313" key="2">
    <source>
        <dbReference type="Proteomes" id="UP000286595"/>
    </source>
</evidence>
<dbReference type="InterPro" id="IPR010106">
    <property type="entry name" value="RpnA"/>
</dbReference>
<dbReference type="EMBL" id="QRIM01000013">
    <property type="protein sequence ID" value="RHG59541.1"/>
    <property type="molecule type" value="Genomic_DNA"/>
</dbReference>
<proteinExistence type="predicted"/>
<accession>A0A3R6IL60</accession>
<reference evidence="1 2" key="1">
    <citation type="submission" date="2018-08" db="EMBL/GenBank/DDBJ databases">
        <title>A genome reference for cultivated species of the human gut microbiota.</title>
        <authorList>
            <person name="Zou Y."/>
            <person name="Xue W."/>
            <person name="Luo G."/>
        </authorList>
    </citation>
    <scope>NUCLEOTIDE SEQUENCE [LARGE SCALE GENOMIC DNA]</scope>
    <source>
        <strain evidence="1 2">AM22-12LB</strain>
    </source>
</reference>
<evidence type="ECO:0000313" key="1">
    <source>
        <dbReference type="EMBL" id="RHG59541.1"/>
    </source>
</evidence>
<protein>
    <submittedName>
        <fullName evidence="1">Rpn family recombination-promoting nuclease/putative transposase</fullName>
    </submittedName>
</protein>
<dbReference type="Proteomes" id="UP000286595">
    <property type="component" value="Unassembled WGS sequence"/>
</dbReference>